<gene>
    <name evidence="1" type="ORF">P8627_07255</name>
</gene>
<reference evidence="1 2" key="1">
    <citation type="submission" date="2023-04" db="EMBL/GenBank/DDBJ databases">
        <title>Jannaschia ovalis sp. nov., a marine bacterium isolated from sea tidal flat.</title>
        <authorList>
            <person name="Kwon D.Y."/>
            <person name="Kim J.-J."/>
        </authorList>
    </citation>
    <scope>NUCLEOTIDE SEQUENCE [LARGE SCALE GENOMIC DNA]</scope>
    <source>
        <strain evidence="1 2">GRR-S6-38</strain>
    </source>
</reference>
<dbReference type="EMBL" id="CP122537">
    <property type="protein sequence ID" value="WGH80051.1"/>
    <property type="molecule type" value="Genomic_DNA"/>
</dbReference>
<accession>A0ABY8LFG8</accession>
<proteinExistence type="predicted"/>
<dbReference type="Gene3D" id="3.10.450.50">
    <property type="match status" value="1"/>
</dbReference>
<dbReference type="SUPFAM" id="SSF54427">
    <property type="entry name" value="NTF2-like"/>
    <property type="match status" value="1"/>
</dbReference>
<protein>
    <recommendedName>
        <fullName evidence="3">SnoaL-like domain-containing protein</fullName>
    </recommendedName>
</protein>
<dbReference type="RefSeq" id="WP_279967090.1">
    <property type="nucleotide sequence ID" value="NZ_CP122537.1"/>
</dbReference>
<organism evidence="1 2">
    <name type="scientific">Jannaschia ovalis</name>
    <dbReference type="NCBI Taxonomy" id="3038773"/>
    <lineage>
        <taxon>Bacteria</taxon>
        <taxon>Pseudomonadati</taxon>
        <taxon>Pseudomonadota</taxon>
        <taxon>Alphaproteobacteria</taxon>
        <taxon>Rhodobacterales</taxon>
        <taxon>Roseobacteraceae</taxon>
        <taxon>Jannaschia</taxon>
    </lineage>
</organism>
<sequence>MADATPGETLVTLLKAWNEADPGARDTILDEALGASFTYCDPNAPAPFEGREGMAQYLSIFRENLPDAVLLVTGAPMVSHDTAMAYARLDRSGEPFARLIFVGTADEGGLTRLTGFVESE</sequence>
<dbReference type="Proteomes" id="UP001243420">
    <property type="component" value="Chromosome"/>
</dbReference>
<keyword evidence="2" id="KW-1185">Reference proteome</keyword>
<name>A0ABY8LFG8_9RHOB</name>
<evidence type="ECO:0000313" key="1">
    <source>
        <dbReference type="EMBL" id="WGH80051.1"/>
    </source>
</evidence>
<dbReference type="InterPro" id="IPR032710">
    <property type="entry name" value="NTF2-like_dom_sf"/>
</dbReference>
<evidence type="ECO:0000313" key="2">
    <source>
        <dbReference type="Proteomes" id="UP001243420"/>
    </source>
</evidence>
<evidence type="ECO:0008006" key="3">
    <source>
        <dbReference type="Google" id="ProtNLM"/>
    </source>
</evidence>